<sequence length="147" mass="15348">MIHRSIPNADVDMDAALTLHTQCTLRAGPALGGLGNLYSFARLLVAHLDAAICLIHVVGMCAVTAPAAAVCMYTAGTSVVDCATLLGYEGIHAFEILLRAALSGATVRPFDQASPTPSSVLISTTRPIQPISLAQHAFWSCSTKNAE</sequence>
<dbReference type="EMBL" id="LUGG01000011">
    <property type="protein sequence ID" value="OBZ71518.1"/>
    <property type="molecule type" value="Genomic_DNA"/>
</dbReference>
<protein>
    <submittedName>
        <fullName evidence="1">Uncharacterized protein</fullName>
    </submittedName>
</protein>
<dbReference type="STRING" id="5627.A0A1C7M453"/>
<dbReference type="Proteomes" id="UP000092993">
    <property type="component" value="Unassembled WGS sequence"/>
</dbReference>
<evidence type="ECO:0000313" key="2">
    <source>
        <dbReference type="Proteomes" id="UP000092993"/>
    </source>
</evidence>
<dbReference type="AlphaFoldDB" id="A0A1C7M453"/>
<reference evidence="1 2" key="1">
    <citation type="submission" date="2016-03" db="EMBL/GenBank/DDBJ databases">
        <title>Whole genome sequencing of Grifola frondosa 9006-11.</title>
        <authorList>
            <person name="Min B."/>
            <person name="Park H."/>
            <person name="Kim J.-G."/>
            <person name="Cho H."/>
            <person name="Oh Y.-L."/>
            <person name="Kong W.-S."/>
            <person name="Choi I.-G."/>
        </authorList>
    </citation>
    <scope>NUCLEOTIDE SEQUENCE [LARGE SCALE GENOMIC DNA]</scope>
    <source>
        <strain evidence="1 2">9006-11</strain>
    </source>
</reference>
<accession>A0A1C7M453</accession>
<dbReference type="OrthoDB" id="14784at2759"/>
<comment type="caution">
    <text evidence="1">The sequence shown here is derived from an EMBL/GenBank/DDBJ whole genome shotgun (WGS) entry which is preliminary data.</text>
</comment>
<evidence type="ECO:0000313" key="1">
    <source>
        <dbReference type="EMBL" id="OBZ71518.1"/>
    </source>
</evidence>
<organism evidence="1 2">
    <name type="scientific">Grifola frondosa</name>
    <name type="common">Maitake</name>
    <name type="synonym">Polyporus frondosus</name>
    <dbReference type="NCBI Taxonomy" id="5627"/>
    <lineage>
        <taxon>Eukaryota</taxon>
        <taxon>Fungi</taxon>
        <taxon>Dikarya</taxon>
        <taxon>Basidiomycota</taxon>
        <taxon>Agaricomycotina</taxon>
        <taxon>Agaricomycetes</taxon>
        <taxon>Polyporales</taxon>
        <taxon>Grifolaceae</taxon>
        <taxon>Grifola</taxon>
    </lineage>
</organism>
<gene>
    <name evidence="1" type="ORF">A0H81_08408</name>
</gene>
<keyword evidence="2" id="KW-1185">Reference proteome</keyword>
<name>A0A1C7M453_GRIFR</name>
<proteinExistence type="predicted"/>